<dbReference type="GO" id="GO:0008308">
    <property type="term" value="F:voltage-gated monoatomic anion channel activity"/>
    <property type="evidence" value="ECO:0007669"/>
    <property type="project" value="InterPro"/>
</dbReference>
<dbReference type="PANTHER" id="PTHR11743">
    <property type="entry name" value="VOLTAGE-DEPENDENT ANION-SELECTIVE CHANNEL"/>
    <property type="match status" value="1"/>
</dbReference>
<evidence type="ECO:0000256" key="10">
    <source>
        <dbReference type="ARBA" id="ARBA00023136"/>
    </source>
</evidence>
<dbReference type="PROSITE" id="PS00558">
    <property type="entry name" value="EUKARYOTIC_PORIN"/>
    <property type="match status" value="1"/>
</dbReference>
<dbReference type="EMBL" id="JAUEPP010000002">
    <property type="protein sequence ID" value="KAK3351937.1"/>
    <property type="molecule type" value="Genomic_DNA"/>
</dbReference>
<accession>A0AAE0MUW5</accession>
<comment type="caution">
    <text evidence="12">The sequence shown here is derived from an EMBL/GenBank/DDBJ whole genome shotgun (WGS) entry which is preliminary data.</text>
</comment>
<keyword evidence="10" id="KW-0472">Membrane</keyword>
<keyword evidence="4" id="KW-1134">Transmembrane beta strand</keyword>
<feature type="region of interest" description="Disordered" evidence="11">
    <location>
        <begin position="44"/>
        <end position="75"/>
    </location>
</feature>
<dbReference type="InterPro" id="IPR001925">
    <property type="entry name" value="Porin_Euk"/>
</dbReference>
<feature type="region of interest" description="Disordered" evidence="11">
    <location>
        <begin position="130"/>
        <end position="155"/>
    </location>
</feature>
<dbReference type="InterPro" id="IPR023614">
    <property type="entry name" value="Porin_dom_sf"/>
</dbReference>
<dbReference type="Pfam" id="PF01459">
    <property type="entry name" value="Porin_3"/>
    <property type="match status" value="2"/>
</dbReference>
<comment type="similarity">
    <text evidence="2">Belongs to the eukaryotic mitochondrial porin family.</text>
</comment>
<evidence type="ECO:0000256" key="2">
    <source>
        <dbReference type="ARBA" id="ARBA00007780"/>
    </source>
</evidence>
<gene>
    <name evidence="12" type="ORF">B0H65DRAFT_459547</name>
</gene>
<dbReference type="FunFam" id="2.40.160.10:FF:000012">
    <property type="entry name" value="Voltage-dependent anion-selective channel"/>
    <property type="match status" value="1"/>
</dbReference>
<dbReference type="GO" id="GO:0005741">
    <property type="term" value="C:mitochondrial outer membrane"/>
    <property type="evidence" value="ECO:0007669"/>
    <property type="project" value="UniProtKB-SubCell"/>
</dbReference>
<keyword evidence="3" id="KW-0813">Transport</keyword>
<evidence type="ECO:0000256" key="6">
    <source>
        <dbReference type="ARBA" id="ARBA00022787"/>
    </source>
</evidence>
<dbReference type="RefSeq" id="XP_062685232.1">
    <property type="nucleotide sequence ID" value="XM_062826464.1"/>
</dbReference>
<proteinExistence type="inferred from homology"/>
<keyword evidence="9" id="KW-0496">Mitochondrion</keyword>
<protein>
    <submittedName>
        <fullName evidence="12">Eukaryotic porin-domain-containing protein</fullName>
    </submittedName>
</protein>
<dbReference type="Gene3D" id="2.40.160.10">
    <property type="entry name" value="Porin"/>
    <property type="match status" value="1"/>
</dbReference>
<keyword evidence="13" id="KW-1185">Reference proteome</keyword>
<evidence type="ECO:0000256" key="3">
    <source>
        <dbReference type="ARBA" id="ARBA00022448"/>
    </source>
</evidence>
<evidence type="ECO:0000256" key="1">
    <source>
        <dbReference type="ARBA" id="ARBA00004294"/>
    </source>
</evidence>
<keyword evidence="6" id="KW-1000">Mitochondrion outer membrane</keyword>
<evidence type="ECO:0000313" key="13">
    <source>
        <dbReference type="Proteomes" id="UP001278500"/>
    </source>
</evidence>
<evidence type="ECO:0000256" key="8">
    <source>
        <dbReference type="ARBA" id="ARBA00023114"/>
    </source>
</evidence>
<dbReference type="GO" id="GO:0046930">
    <property type="term" value="C:pore complex"/>
    <property type="evidence" value="ECO:0007669"/>
    <property type="project" value="UniProtKB-KW"/>
</dbReference>
<dbReference type="PANTHER" id="PTHR11743:SF70">
    <property type="entry name" value="GH26960P-RELATED"/>
    <property type="match status" value="1"/>
</dbReference>
<dbReference type="InterPro" id="IPR027246">
    <property type="entry name" value="Porin_Euk/Tom40"/>
</dbReference>
<dbReference type="AlphaFoldDB" id="A0AAE0MUW5"/>
<evidence type="ECO:0000256" key="7">
    <source>
        <dbReference type="ARBA" id="ARBA00023065"/>
    </source>
</evidence>
<organism evidence="12 13">
    <name type="scientific">Neurospora tetraspora</name>
    <dbReference type="NCBI Taxonomy" id="94610"/>
    <lineage>
        <taxon>Eukaryota</taxon>
        <taxon>Fungi</taxon>
        <taxon>Dikarya</taxon>
        <taxon>Ascomycota</taxon>
        <taxon>Pezizomycotina</taxon>
        <taxon>Sordariomycetes</taxon>
        <taxon>Sordariomycetidae</taxon>
        <taxon>Sordariales</taxon>
        <taxon>Sordariaceae</taxon>
        <taxon>Neurospora</taxon>
    </lineage>
</organism>
<evidence type="ECO:0000256" key="5">
    <source>
        <dbReference type="ARBA" id="ARBA00022692"/>
    </source>
</evidence>
<dbReference type="CDD" id="cd07306">
    <property type="entry name" value="Porin3_VDAC"/>
    <property type="match status" value="1"/>
</dbReference>
<evidence type="ECO:0000256" key="9">
    <source>
        <dbReference type="ARBA" id="ARBA00023128"/>
    </source>
</evidence>
<dbReference type="GO" id="GO:0015288">
    <property type="term" value="F:porin activity"/>
    <property type="evidence" value="ECO:0007669"/>
    <property type="project" value="UniProtKB-KW"/>
</dbReference>
<dbReference type="Proteomes" id="UP001278500">
    <property type="component" value="Unassembled WGS sequence"/>
</dbReference>
<name>A0AAE0MUW5_9PEZI</name>
<reference evidence="12" key="2">
    <citation type="submission" date="2023-06" db="EMBL/GenBank/DDBJ databases">
        <authorList>
            <consortium name="Lawrence Berkeley National Laboratory"/>
            <person name="Haridas S."/>
            <person name="Hensen N."/>
            <person name="Bonometti L."/>
            <person name="Westerberg I."/>
            <person name="Brannstrom I.O."/>
            <person name="Guillou S."/>
            <person name="Cros-Aarteil S."/>
            <person name="Calhoun S."/>
            <person name="Kuo A."/>
            <person name="Mondo S."/>
            <person name="Pangilinan J."/>
            <person name="Riley R."/>
            <person name="Labutti K."/>
            <person name="Andreopoulos B."/>
            <person name="Lipzen A."/>
            <person name="Chen C."/>
            <person name="Yanf M."/>
            <person name="Daum C."/>
            <person name="Ng V."/>
            <person name="Clum A."/>
            <person name="Steindorff A."/>
            <person name="Ohm R."/>
            <person name="Martin F."/>
            <person name="Silar P."/>
            <person name="Natvig D."/>
            <person name="Lalanne C."/>
            <person name="Gautier V."/>
            <person name="Ament-Velasquez S.L."/>
            <person name="Kruys A."/>
            <person name="Hutchinson M.I."/>
            <person name="Powell A.J."/>
            <person name="Barry K."/>
            <person name="Miller A.N."/>
            <person name="Grigoriev I.V."/>
            <person name="Debuchy R."/>
            <person name="Gladieux P."/>
            <person name="Thoren M.H."/>
            <person name="Johannesson H."/>
        </authorList>
    </citation>
    <scope>NUCLEOTIDE SEQUENCE</scope>
    <source>
        <strain evidence="12">CBS 560.94</strain>
    </source>
</reference>
<comment type="subcellular location">
    <subcellularLocation>
        <location evidence="1">Mitochondrion outer membrane</location>
    </subcellularLocation>
</comment>
<keyword evidence="7" id="KW-0406">Ion transport</keyword>
<dbReference type="GeneID" id="87863618"/>
<evidence type="ECO:0000313" key="12">
    <source>
        <dbReference type="EMBL" id="KAK3351937.1"/>
    </source>
</evidence>
<evidence type="ECO:0000256" key="4">
    <source>
        <dbReference type="ARBA" id="ARBA00022452"/>
    </source>
</evidence>
<keyword evidence="8" id="KW-0626">Porin</keyword>
<keyword evidence="5" id="KW-0812">Transmembrane</keyword>
<reference evidence="12" key="1">
    <citation type="journal article" date="2023" name="Mol. Phylogenet. Evol.">
        <title>Genome-scale phylogeny and comparative genomics of the fungal order Sordariales.</title>
        <authorList>
            <person name="Hensen N."/>
            <person name="Bonometti L."/>
            <person name="Westerberg I."/>
            <person name="Brannstrom I.O."/>
            <person name="Guillou S."/>
            <person name="Cros-Aarteil S."/>
            <person name="Calhoun S."/>
            <person name="Haridas S."/>
            <person name="Kuo A."/>
            <person name="Mondo S."/>
            <person name="Pangilinan J."/>
            <person name="Riley R."/>
            <person name="LaButti K."/>
            <person name="Andreopoulos B."/>
            <person name="Lipzen A."/>
            <person name="Chen C."/>
            <person name="Yan M."/>
            <person name="Daum C."/>
            <person name="Ng V."/>
            <person name="Clum A."/>
            <person name="Steindorff A."/>
            <person name="Ohm R.A."/>
            <person name="Martin F."/>
            <person name="Silar P."/>
            <person name="Natvig D.O."/>
            <person name="Lalanne C."/>
            <person name="Gautier V."/>
            <person name="Ament-Velasquez S.L."/>
            <person name="Kruys A."/>
            <person name="Hutchinson M.I."/>
            <person name="Powell A.J."/>
            <person name="Barry K."/>
            <person name="Miller A.N."/>
            <person name="Grigoriev I.V."/>
            <person name="Debuchy R."/>
            <person name="Gladieux P."/>
            <person name="Hiltunen Thoren M."/>
            <person name="Johannesson H."/>
        </authorList>
    </citation>
    <scope>NUCLEOTIDE SEQUENCE</scope>
    <source>
        <strain evidence="12">CBS 560.94</strain>
    </source>
</reference>
<evidence type="ECO:0000256" key="11">
    <source>
        <dbReference type="SAM" id="MobiDB-lite"/>
    </source>
</evidence>
<sequence>MAVPAFSDIAKSANDLLNKDFYHLSAGTIEVKSNTPNNVAFKVTGKSSHDKATSGALEGKFTDKPNGTYHPSLTSSSSFSAPFSGHLPPGGPLPPAYCCAHRCFHGFEKTKQSTPPGYCIVHRRVHQSDKARNCRPDGSSAAGDNGTANVKPKQRISAPVRPPVETNFSLDGIMGPRIWGRPVNFSFYYSPYANHTTMLMYWRTTGLTVTQTWNTANALETKVEMADNLAKGLKAEGIFSFLPATNARGAKFNLHFKQSNFHGRAFFDLLKGPTANIDAIVGHEGFLAGASAGYDVQKAAITGYSAAVGYHAPTYSAAITATDNLSVFSASYYHKVNSQVEAGSKATWNSKSGNTVGLEVATKYRIDPVSFVKGKINDRGVAAVAYNVLLREGVTLGVGASFDTQKLDQATHKVGTSFTFES</sequence>